<keyword evidence="1" id="KW-0175">Coiled coil</keyword>
<feature type="compositionally biased region" description="Low complexity" evidence="2">
    <location>
        <begin position="191"/>
        <end position="210"/>
    </location>
</feature>
<evidence type="ECO:0000313" key="4">
    <source>
        <dbReference type="Proteomes" id="UP000703661"/>
    </source>
</evidence>
<feature type="compositionally biased region" description="Acidic residues" evidence="2">
    <location>
        <begin position="165"/>
        <end position="174"/>
    </location>
</feature>
<evidence type="ECO:0000256" key="1">
    <source>
        <dbReference type="SAM" id="Coils"/>
    </source>
</evidence>
<feature type="region of interest" description="Disordered" evidence="2">
    <location>
        <begin position="92"/>
        <end position="118"/>
    </location>
</feature>
<feature type="non-terminal residue" evidence="3">
    <location>
        <position position="1"/>
    </location>
</feature>
<comment type="caution">
    <text evidence="3">The sequence shown here is derived from an EMBL/GenBank/DDBJ whole genome shotgun (WGS) entry which is preliminary data.</text>
</comment>
<feature type="coiled-coil region" evidence="1">
    <location>
        <begin position="4"/>
        <end position="67"/>
    </location>
</feature>
<evidence type="ECO:0000256" key="2">
    <source>
        <dbReference type="SAM" id="MobiDB-lite"/>
    </source>
</evidence>
<keyword evidence="4" id="KW-1185">Reference proteome</keyword>
<feature type="region of interest" description="Disordered" evidence="2">
    <location>
        <begin position="136"/>
        <end position="210"/>
    </location>
</feature>
<sequence>NDVLLQKLRRINEARRAIAADEERLAEMERAMKEREENLRRSMIEQEERENELRESIQRNIKREQELVAIQHQELQMSQASEIYQNPFASNEPLIRDYSDNDSQHDQIQQTTAAPEVSSRAANAILRHDLSVNHQENLNPFEDPSSLLENASSSSTRSSVHGNDDVDAFADAEEQSMTVHDDDDDLEWTEAEVGSVGSEESDESWGSTSH</sequence>
<dbReference type="AlphaFoldDB" id="A0A9P6MPK9"/>
<reference evidence="3" key="1">
    <citation type="journal article" date="2020" name="Fungal Divers.">
        <title>Resolving the Mortierellaceae phylogeny through synthesis of multi-gene phylogenetics and phylogenomics.</title>
        <authorList>
            <person name="Vandepol N."/>
            <person name="Liber J."/>
            <person name="Desiro A."/>
            <person name="Na H."/>
            <person name="Kennedy M."/>
            <person name="Barry K."/>
            <person name="Grigoriev I.V."/>
            <person name="Miller A.N."/>
            <person name="O'Donnell K."/>
            <person name="Stajich J.E."/>
            <person name="Bonito G."/>
        </authorList>
    </citation>
    <scope>NUCLEOTIDE SEQUENCE</scope>
    <source>
        <strain evidence="3">NRRL 2769</strain>
    </source>
</reference>
<evidence type="ECO:0000313" key="3">
    <source>
        <dbReference type="EMBL" id="KAG0009442.1"/>
    </source>
</evidence>
<accession>A0A9P6MPK9</accession>
<dbReference type="Proteomes" id="UP000703661">
    <property type="component" value="Unassembled WGS sequence"/>
</dbReference>
<organism evidence="3 4">
    <name type="scientific">Entomortierella chlamydospora</name>
    <dbReference type="NCBI Taxonomy" id="101097"/>
    <lineage>
        <taxon>Eukaryota</taxon>
        <taxon>Fungi</taxon>
        <taxon>Fungi incertae sedis</taxon>
        <taxon>Mucoromycota</taxon>
        <taxon>Mortierellomycotina</taxon>
        <taxon>Mortierellomycetes</taxon>
        <taxon>Mortierellales</taxon>
        <taxon>Mortierellaceae</taxon>
        <taxon>Entomortierella</taxon>
    </lineage>
</organism>
<feature type="compositionally biased region" description="Acidic residues" evidence="2">
    <location>
        <begin position="181"/>
        <end position="190"/>
    </location>
</feature>
<feature type="compositionally biased region" description="Basic and acidic residues" evidence="2">
    <location>
        <begin position="94"/>
        <end position="105"/>
    </location>
</feature>
<proteinExistence type="predicted"/>
<protein>
    <submittedName>
        <fullName evidence="3">Uncharacterized protein</fullName>
    </submittedName>
</protein>
<gene>
    <name evidence="3" type="ORF">BGZ80_002389</name>
</gene>
<feature type="compositionally biased region" description="Low complexity" evidence="2">
    <location>
        <begin position="145"/>
        <end position="159"/>
    </location>
</feature>
<dbReference type="EMBL" id="JAAAID010001587">
    <property type="protein sequence ID" value="KAG0009442.1"/>
    <property type="molecule type" value="Genomic_DNA"/>
</dbReference>
<name>A0A9P6MPK9_9FUNG</name>